<accession>A0A3P8TW75</accession>
<name>A0A3P8TW75_AMPPE</name>
<dbReference type="Ensembl" id="ENSAPET00000031223.1">
    <property type="protein sequence ID" value="ENSAPEP00000030410.1"/>
    <property type="gene ID" value="ENSAPEG00000021616.1"/>
</dbReference>
<proteinExistence type="predicted"/>
<reference evidence="1 2" key="1">
    <citation type="submission" date="2018-03" db="EMBL/GenBank/DDBJ databases">
        <title>Finding Nemo's genes: A chromosome-scale reference assembly of the genome of the orange clownfish Amphiprion percula.</title>
        <authorList>
            <person name="Lehmann R."/>
        </authorList>
    </citation>
    <scope>NUCLEOTIDE SEQUENCE</scope>
</reference>
<sequence length="86" mass="9100">MNAYLDLHVGHEHCKAGEVGAGAAGVCAIGSQQTTVLRCTLLTCRCLTVKTTGSDRYTLLLSLLMDAVITGELTITDLTLAFSVDR</sequence>
<dbReference type="GeneTree" id="ENSGT00940000177878"/>
<evidence type="ECO:0000313" key="1">
    <source>
        <dbReference type="Ensembl" id="ENSAPEP00000030410.1"/>
    </source>
</evidence>
<keyword evidence="2" id="KW-1185">Reference proteome</keyword>
<organism evidence="1 2">
    <name type="scientific">Amphiprion percula</name>
    <name type="common">Orange clownfish</name>
    <name type="synonym">Lutjanus percula</name>
    <dbReference type="NCBI Taxonomy" id="161767"/>
    <lineage>
        <taxon>Eukaryota</taxon>
        <taxon>Metazoa</taxon>
        <taxon>Chordata</taxon>
        <taxon>Craniata</taxon>
        <taxon>Vertebrata</taxon>
        <taxon>Euteleostomi</taxon>
        <taxon>Actinopterygii</taxon>
        <taxon>Neopterygii</taxon>
        <taxon>Teleostei</taxon>
        <taxon>Neoteleostei</taxon>
        <taxon>Acanthomorphata</taxon>
        <taxon>Ovalentaria</taxon>
        <taxon>Pomacentridae</taxon>
        <taxon>Amphiprion</taxon>
    </lineage>
</organism>
<dbReference type="AlphaFoldDB" id="A0A3P8TW75"/>
<protein>
    <submittedName>
        <fullName evidence="1">Uncharacterized protein</fullName>
    </submittedName>
</protein>
<evidence type="ECO:0000313" key="2">
    <source>
        <dbReference type="Proteomes" id="UP000265080"/>
    </source>
</evidence>
<dbReference type="Proteomes" id="UP000265080">
    <property type="component" value="Chromosome 3"/>
</dbReference>
<reference evidence="1" key="2">
    <citation type="submission" date="2025-08" db="UniProtKB">
        <authorList>
            <consortium name="Ensembl"/>
        </authorList>
    </citation>
    <scope>IDENTIFICATION</scope>
</reference>
<reference evidence="1" key="3">
    <citation type="submission" date="2025-09" db="UniProtKB">
        <authorList>
            <consortium name="Ensembl"/>
        </authorList>
    </citation>
    <scope>IDENTIFICATION</scope>
</reference>